<name>A0A7J7JST1_BUGNE</name>
<reference evidence="1" key="1">
    <citation type="submission" date="2020-06" db="EMBL/GenBank/DDBJ databases">
        <title>Draft genome of Bugula neritina, a colonial animal packing powerful symbionts and potential medicines.</title>
        <authorList>
            <person name="Rayko M."/>
        </authorList>
    </citation>
    <scope>NUCLEOTIDE SEQUENCE [LARGE SCALE GENOMIC DNA]</scope>
    <source>
        <strain evidence="1">Kwan_BN1</strain>
    </source>
</reference>
<gene>
    <name evidence="1" type="ORF">EB796_012288</name>
</gene>
<evidence type="ECO:0000313" key="1">
    <source>
        <dbReference type="EMBL" id="KAF6029409.1"/>
    </source>
</evidence>
<dbReference type="AlphaFoldDB" id="A0A7J7JST1"/>
<dbReference type="Proteomes" id="UP000593567">
    <property type="component" value="Unassembled WGS sequence"/>
</dbReference>
<evidence type="ECO:0000313" key="2">
    <source>
        <dbReference type="Proteomes" id="UP000593567"/>
    </source>
</evidence>
<comment type="caution">
    <text evidence="1">The sequence shown here is derived from an EMBL/GenBank/DDBJ whole genome shotgun (WGS) entry which is preliminary data.</text>
</comment>
<keyword evidence="2" id="KW-1185">Reference proteome</keyword>
<dbReference type="OrthoDB" id="1517790at2759"/>
<protein>
    <submittedName>
        <fullName evidence="1">TRMT12</fullName>
    </submittedName>
</protein>
<sequence>MEPLVATSGLVGDLGTGVPIEQVSSLEHDGRLSKKHKLNLLPQLPSHKFEYTVWHELRSTQVKGDQLHAPRVREGPESKERTFYELADDDGELIHHDRKGKERSTYRDKQENWESAMVFTTKY</sequence>
<accession>A0A7J7JST1</accession>
<proteinExistence type="predicted"/>
<organism evidence="1 2">
    <name type="scientific">Bugula neritina</name>
    <name type="common">Brown bryozoan</name>
    <name type="synonym">Sertularia neritina</name>
    <dbReference type="NCBI Taxonomy" id="10212"/>
    <lineage>
        <taxon>Eukaryota</taxon>
        <taxon>Metazoa</taxon>
        <taxon>Spiralia</taxon>
        <taxon>Lophotrochozoa</taxon>
        <taxon>Bryozoa</taxon>
        <taxon>Gymnolaemata</taxon>
        <taxon>Cheilostomatida</taxon>
        <taxon>Flustrina</taxon>
        <taxon>Buguloidea</taxon>
        <taxon>Bugulidae</taxon>
        <taxon>Bugula</taxon>
    </lineage>
</organism>
<dbReference type="EMBL" id="VXIV02001817">
    <property type="protein sequence ID" value="KAF6029409.1"/>
    <property type="molecule type" value="Genomic_DNA"/>
</dbReference>